<dbReference type="Pfam" id="PF00550">
    <property type="entry name" value="PP-binding"/>
    <property type="match status" value="1"/>
</dbReference>
<reference evidence="2 3" key="1">
    <citation type="submission" date="2019-05" db="EMBL/GenBank/DDBJ databases">
        <title>Streptomyces sp. NEAU-C151, a novel actinomycete isolated from soil.</title>
        <authorList>
            <person name="Han L."/>
            <person name="Jiang H."/>
        </authorList>
    </citation>
    <scope>NUCLEOTIDE SEQUENCE [LARGE SCALE GENOMIC DNA]</scope>
    <source>
        <strain evidence="2 3">NEAU-C151</strain>
    </source>
</reference>
<dbReference type="InterPro" id="IPR009081">
    <property type="entry name" value="PP-bd_ACP"/>
</dbReference>
<dbReference type="InterPro" id="IPR036736">
    <property type="entry name" value="ACP-like_sf"/>
</dbReference>
<name>A0A5R9G784_9ACTN</name>
<feature type="domain" description="Carrier" evidence="1">
    <location>
        <begin position="7"/>
        <end position="85"/>
    </location>
</feature>
<dbReference type="PROSITE" id="PS50075">
    <property type="entry name" value="CARRIER"/>
    <property type="match status" value="1"/>
</dbReference>
<dbReference type="AlphaFoldDB" id="A0A5R9G784"/>
<keyword evidence="3" id="KW-1185">Reference proteome</keyword>
<dbReference type="RefSeq" id="WP_138043806.1">
    <property type="nucleotide sequence ID" value="NZ_VBZC01000004.1"/>
</dbReference>
<evidence type="ECO:0000259" key="1">
    <source>
        <dbReference type="PROSITE" id="PS50075"/>
    </source>
</evidence>
<evidence type="ECO:0000313" key="2">
    <source>
        <dbReference type="EMBL" id="TLS47355.1"/>
    </source>
</evidence>
<dbReference type="EMBL" id="VBZC01000004">
    <property type="protein sequence ID" value="TLS47355.1"/>
    <property type="molecule type" value="Genomic_DNA"/>
</dbReference>
<sequence length="89" mass="9952">MTAQTVELSTDLRAQVVDIVNEELELEDGELTEDEHFIDDYESDSLTLITVVSRIEKELGFVIPKEDLESLVTLRALLTAVETCAARNV</sequence>
<dbReference type="SUPFAM" id="SSF47336">
    <property type="entry name" value="ACP-like"/>
    <property type="match status" value="1"/>
</dbReference>
<comment type="caution">
    <text evidence="2">The sequence shown here is derived from an EMBL/GenBank/DDBJ whole genome shotgun (WGS) entry which is preliminary data.</text>
</comment>
<organism evidence="2 3">
    <name type="scientific">Streptomyces montanus</name>
    <dbReference type="NCBI Taxonomy" id="2580423"/>
    <lineage>
        <taxon>Bacteria</taxon>
        <taxon>Bacillati</taxon>
        <taxon>Actinomycetota</taxon>
        <taxon>Actinomycetes</taxon>
        <taxon>Kitasatosporales</taxon>
        <taxon>Streptomycetaceae</taxon>
        <taxon>Streptomyces</taxon>
    </lineage>
</organism>
<accession>A0A5R9G784</accession>
<protein>
    <submittedName>
        <fullName evidence="2">Acyl carrier protein</fullName>
    </submittedName>
</protein>
<dbReference type="Proteomes" id="UP000305906">
    <property type="component" value="Unassembled WGS sequence"/>
</dbReference>
<gene>
    <name evidence="2" type="ORF">FE633_04855</name>
</gene>
<dbReference type="Gene3D" id="1.10.1200.10">
    <property type="entry name" value="ACP-like"/>
    <property type="match status" value="1"/>
</dbReference>
<evidence type="ECO:0000313" key="3">
    <source>
        <dbReference type="Proteomes" id="UP000305906"/>
    </source>
</evidence>
<proteinExistence type="predicted"/>